<dbReference type="RefSeq" id="WP_301344065.1">
    <property type="nucleotide sequence ID" value="NZ_JAPZCV010000004.1"/>
</dbReference>
<feature type="compositionally biased region" description="Basic and acidic residues" evidence="1">
    <location>
        <begin position="64"/>
        <end position="93"/>
    </location>
</feature>
<reference evidence="2" key="1">
    <citation type="journal article" date="2023" name="Microorganisms">
        <title>Genomic Characterization of Arcobacter butzleri Strains Isolated from Various Sources in Lithuania.</title>
        <authorList>
            <person name="Uljanovas D."/>
            <person name="Golz G."/>
            <person name="Fleischmann S."/>
            <person name="Kudirkiene E."/>
            <person name="Kasetiene N."/>
            <person name="Grineviciene A."/>
            <person name="Tamuleviciene E."/>
            <person name="Aksomaitiene J."/>
            <person name="Alter T."/>
            <person name="Malakauskas M."/>
        </authorList>
    </citation>
    <scope>NUCLEOTIDE SEQUENCE</scope>
    <source>
        <strain evidence="2">H19</strain>
    </source>
</reference>
<sequence>MGLFSSREYAGTLVWEELDNVGGGRPQYVARAKVFGGWLISSIANASLGGSGITFIPDPNHEWLPTKKTDDEEKRVPKNAEEEKRMKLEEEWNKRHKKS</sequence>
<dbReference type="EMBL" id="JAQJJM010000042">
    <property type="protein sequence ID" value="MDN5133352.1"/>
    <property type="molecule type" value="Genomic_DNA"/>
</dbReference>
<evidence type="ECO:0000313" key="2">
    <source>
        <dbReference type="EMBL" id="MDN5133352.1"/>
    </source>
</evidence>
<feature type="region of interest" description="Disordered" evidence="1">
    <location>
        <begin position="64"/>
        <end position="99"/>
    </location>
</feature>
<proteinExistence type="predicted"/>
<gene>
    <name evidence="2" type="ORF">PJV92_11540</name>
</gene>
<reference evidence="2" key="2">
    <citation type="submission" date="2023-01" db="EMBL/GenBank/DDBJ databases">
        <authorList>
            <person name="Uljanovas D."/>
        </authorList>
    </citation>
    <scope>NUCLEOTIDE SEQUENCE</scope>
    <source>
        <strain evidence="2">H19</strain>
    </source>
</reference>
<accession>A0AAP4Q0M0</accession>
<protein>
    <submittedName>
        <fullName evidence="2">Uncharacterized protein</fullName>
    </submittedName>
</protein>
<organism evidence="2 3">
    <name type="scientific">Aliarcobacter butzleri</name>
    <dbReference type="NCBI Taxonomy" id="28197"/>
    <lineage>
        <taxon>Bacteria</taxon>
        <taxon>Pseudomonadati</taxon>
        <taxon>Campylobacterota</taxon>
        <taxon>Epsilonproteobacteria</taxon>
        <taxon>Campylobacterales</taxon>
        <taxon>Arcobacteraceae</taxon>
        <taxon>Aliarcobacter</taxon>
    </lineage>
</organism>
<dbReference type="Proteomes" id="UP001171508">
    <property type="component" value="Unassembled WGS sequence"/>
</dbReference>
<name>A0AAP4Q0M0_9BACT</name>
<dbReference type="AlphaFoldDB" id="A0AAP4Q0M0"/>
<evidence type="ECO:0000313" key="3">
    <source>
        <dbReference type="Proteomes" id="UP001171508"/>
    </source>
</evidence>
<comment type="caution">
    <text evidence="2">The sequence shown here is derived from an EMBL/GenBank/DDBJ whole genome shotgun (WGS) entry which is preliminary data.</text>
</comment>
<evidence type="ECO:0000256" key="1">
    <source>
        <dbReference type="SAM" id="MobiDB-lite"/>
    </source>
</evidence>